<dbReference type="PANTHER" id="PTHR46116:SF15">
    <property type="entry name" value="(E3-INDEPENDENT) E2 UBIQUITIN-CONJUGATING ENZYME"/>
    <property type="match status" value="1"/>
</dbReference>
<dbReference type="GO" id="GO:0061631">
    <property type="term" value="F:ubiquitin conjugating enzyme activity"/>
    <property type="evidence" value="ECO:0000318"/>
    <property type="project" value="GO_Central"/>
</dbReference>
<dbReference type="InterPro" id="IPR016135">
    <property type="entry name" value="UBQ-conjugating_enzyme/RWD"/>
</dbReference>
<evidence type="ECO:0000313" key="9">
    <source>
        <dbReference type="Proteomes" id="UP000006727"/>
    </source>
</evidence>
<organism evidence="8 9">
    <name type="scientific">Physcomitrium patens</name>
    <name type="common">Spreading-leaved earth moss</name>
    <name type="synonym">Physcomitrella patens</name>
    <dbReference type="NCBI Taxonomy" id="3218"/>
    <lineage>
        <taxon>Eukaryota</taxon>
        <taxon>Viridiplantae</taxon>
        <taxon>Streptophyta</taxon>
        <taxon>Embryophyta</taxon>
        <taxon>Bryophyta</taxon>
        <taxon>Bryophytina</taxon>
        <taxon>Bryopsida</taxon>
        <taxon>Funariidae</taxon>
        <taxon>Funariales</taxon>
        <taxon>Funariaceae</taxon>
        <taxon>Physcomitrium</taxon>
    </lineage>
</organism>
<keyword evidence="9" id="KW-1185">Reference proteome</keyword>
<evidence type="ECO:0000313" key="8">
    <source>
        <dbReference type="EnsemblPlants" id="Pp3c14_3350V3.4"/>
    </source>
</evidence>
<sequence>MDRPPEGGDGAEAEGLRASVVQLFQEDIVQSLANPGRIGMVTRVGGDSSDSDSSDSEDEAEDDHDRTLAEGSARIVWIDSQESVEKVADLQVVDRAFMHGDIVALASDPLGQTGTVMDVDMAVDLETSNKEVVKNIDSRLLRRVRALSPGDNVIRGHWLGRVEEVIDNVTVLFDDGSKCKVQHAEPSRLVPSSESLMDDTESPYYPGQRVRAASTGIFKTAKWLRGVYKANRMEGTVSEVEAGLVIVYWIAVSALHSSAVPSEEQDPRDLVPMTYFTHTNWQIGDRAILPQTSKVSAADAGGISSAASEVGALDVRNGESSSLEGSSENIGHNAVELTGSTEGVVDEVAEETADEVAASKQRKIGKLRKVSRKEKKASRKDKHLEKAALVVNTRTSVDILWQDGSKSSKVDSCSLVPIEHVGDHDFWPEQYVLEQGPDGDDLDNEVRRVGILKSVDAKQRTAVVRWLKPVARPEELREFGEEETVSVYELIGHPDYAYCLGDVVIRLAPAPSGVFESESYESDASSVEDAEDHDLDVSEKGKDHVKAQTLRKKSEDLAGEILDLSWVGIIIGLQDGDIEVHWANGLVSKVGPQAVFVVTRDEDDMSSAHTSDLEDENDGDDGASWTTVDSAEERARELELGLEPANEDDEPRRDARPAQETVDDDLNNPNPPLFKGPIAAAIGLVSRMANGLLGLRGNNRDLAHIRNGQGRLPSKHGLEEILDDADCGSSRDSRYVVDRLRKRDTTSCITAVSEEDGRPTSSEQEGESQAAAKDEIDGCAESNEQTDSDLGSRLEKTNISQRSTSEVDTTQDNGSYLRTSSEPGSGTRVLMFENIKHFDIVSDPSDHHYITETAQATSQRRWARKIQSEWSILEKNLPDTIYVRVYEERMDLLRAVILGAPGTPYHDGLFVFDLYLPPEYPHTPPQAYYHSGGLRLNPNLYENGKVCLSLLNTWTGKGTEVWDPQESSILQVLVSIQGLVLNTKPYFNEAGYDRQVGTLEGEKNSVVYNENSFLLSLKSMLYLIRRPPMHFEDLIRKNFKLKGASLLRSCEAYLQGAPVGSLVENKNTSTLADTELVGADKSSAGFKLMLKKLVVKLEEAFKELGVEYDESL</sequence>
<dbReference type="EC" id="2.3.2.23" evidence="1"/>
<feature type="compositionally biased region" description="Acidic residues" evidence="6">
    <location>
        <begin position="49"/>
        <end position="62"/>
    </location>
</feature>
<keyword evidence="4" id="KW-0833">Ubl conjugation pathway</keyword>
<dbReference type="Proteomes" id="UP000006727">
    <property type="component" value="Chromosome 14"/>
</dbReference>
<keyword evidence="5" id="KW-0067">ATP-binding</keyword>
<dbReference type="Gramene" id="Pp3c14_3350V3.4">
    <property type="protein sequence ID" value="Pp3c14_3350V3.4"/>
    <property type="gene ID" value="Pp3c14_3350"/>
</dbReference>
<dbReference type="AlphaFoldDB" id="A0A7I4ASB6"/>
<evidence type="ECO:0000256" key="5">
    <source>
        <dbReference type="ARBA" id="ARBA00022840"/>
    </source>
</evidence>
<name>A0A7I4ASB6_PHYPA</name>
<feature type="compositionally biased region" description="Acidic residues" evidence="6">
    <location>
        <begin position="519"/>
        <end position="534"/>
    </location>
</feature>
<dbReference type="InParanoid" id="A0A7I4ASB6"/>
<feature type="region of interest" description="Disordered" evidence="6">
    <location>
        <begin position="519"/>
        <end position="541"/>
    </location>
</feature>
<feature type="region of interest" description="Disordered" evidence="6">
    <location>
        <begin position="35"/>
        <end position="67"/>
    </location>
</feature>
<feature type="region of interest" description="Disordered" evidence="6">
    <location>
        <begin position="751"/>
        <end position="823"/>
    </location>
</feature>
<feature type="region of interest" description="Disordered" evidence="6">
    <location>
        <begin position="630"/>
        <end position="672"/>
    </location>
</feature>
<dbReference type="Pfam" id="PF23044">
    <property type="entry name" value="SH3-C_UBE2O"/>
    <property type="match status" value="1"/>
</dbReference>
<dbReference type="InterPro" id="IPR057734">
    <property type="entry name" value="UBE2O-like_SH3-C"/>
</dbReference>
<feature type="region of interest" description="Disordered" evidence="6">
    <location>
        <begin position="606"/>
        <end position="625"/>
    </location>
</feature>
<accession>A0A7I4ASB6</accession>
<dbReference type="GeneID" id="112291537"/>
<keyword evidence="3" id="KW-0547">Nucleotide-binding</keyword>
<dbReference type="CDD" id="cd23837">
    <property type="entry name" value="UBCc_UBE2O"/>
    <property type="match status" value="1"/>
</dbReference>
<dbReference type="KEGG" id="ppp:112291537"/>
<dbReference type="InterPro" id="IPR057735">
    <property type="entry name" value="UBE2O-like_tSH3-B"/>
</dbReference>
<protein>
    <recommendedName>
        <fullName evidence="1">E2 ubiquitin-conjugating enzyme</fullName>
        <ecNumber evidence="1">2.3.2.23</ecNumber>
    </recommendedName>
</protein>
<dbReference type="FunFam" id="3.10.110.10:FF:000028">
    <property type="entry name" value="Probable ubiquitin-conjugating enzyme E2 23"/>
    <property type="match status" value="1"/>
</dbReference>
<dbReference type="Pfam" id="PF23043">
    <property type="entry name" value="SH3-B_UBE2O"/>
    <property type="match status" value="1"/>
</dbReference>
<dbReference type="Gene3D" id="3.10.110.10">
    <property type="entry name" value="Ubiquitin Conjugating Enzyme"/>
    <property type="match status" value="1"/>
</dbReference>
<evidence type="ECO:0000256" key="6">
    <source>
        <dbReference type="SAM" id="MobiDB-lite"/>
    </source>
</evidence>
<evidence type="ECO:0000256" key="1">
    <source>
        <dbReference type="ARBA" id="ARBA00012486"/>
    </source>
</evidence>
<dbReference type="SMART" id="SM00212">
    <property type="entry name" value="UBCc"/>
    <property type="match status" value="1"/>
</dbReference>
<dbReference type="Pfam" id="PF23046">
    <property type="entry name" value="tSH3-B_UBE2O"/>
    <property type="match status" value="1"/>
</dbReference>
<dbReference type="GO" id="GO:0005524">
    <property type="term" value="F:ATP binding"/>
    <property type="evidence" value="ECO:0007669"/>
    <property type="project" value="UniProtKB-KW"/>
</dbReference>
<reference evidence="8" key="3">
    <citation type="submission" date="2020-12" db="UniProtKB">
        <authorList>
            <consortium name="EnsemblPlants"/>
        </authorList>
    </citation>
    <scope>IDENTIFICATION</scope>
</reference>
<gene>
    <name evidence="8" type="primary">LOC112291537</name>
</gene>
<dbReference type="SUPFAM" id="SSF54495">
    <property type="entry name" value="UBC-like"/>
    <property type="match status" value="1"/>
</dbReference>
<keyword evidence="2" id="KW-0808">Transferase</keyword>
<dbReference type="RefSeq" id="XP_024394859.1">
    <property type="nucleotide sequence ID" value="XM_024539091.2"/>
</dbReference>
<reference evidence="8 9" key="2">
    <citation type="journal article" date="2018" name="Plant J.">
        <title>The Physcomitrella patens chromosome-scale assembly reveals moss genome structure and evolution.</title>
        <authorList>
            <person name="Lang D."/>
            <person name="Ullrich K.K."/>
            <person name="Murat F."/>
            <person name="Fuchs J."/>
            <person name="Jenkins J."/>
            <person name="Haas F.B."/>
            <person name="Piednoel M."/>
            <person name="Gundlach H."/>
            <person name="Van Bel M."/>
            <person name="Meyberg R."/>
            <person name="Vives C."/>
            <person name="Morata J."/>
            <person name="Symeonidi A."/>
            <person name="Hiss M."/>
            <person name="Muchero W."/>
            <person name="Kamisugi Y."/>
            <person name="Saleh O."/>
            <person name="Blanc G."/>
            <person name="Decker E.L."/>
            <person name="van Gessel N."/>
            <person name="Grimwood J."/>
            <person name="Hayes R.D."/>
            <person name="Graham S.W."/>
            <person name="Gunter L.E."/>
            <person name="McDaniel S.F."/>
            <person name="Hoernstein S.N.W."/>
            <person name="Larsson A."/>
            <person name="Li F.W."/>
            <person name="Perroud P.F."/>
            <person name="Phillips J."/>
            <person name="Ranjan P."/>
            <person name="Rokshar D.S."/>
            <person name="Rothfels C.J."/>
            <person name="Schneider L."/>
            <person name="Shu S."/>
            <person name="Stevenson D.W."/>
            <person name="Thummler F."/>
            <person name="Tillich M."/>
            <person name="Villarreal Aguilar J.C."/>
            <person name="Widiez T."/>
            <person name="Wong G.K."/>
            <person name="Wymore A."/>
            <person name="Zhang Y."/>
            <person name="Zimmer A.D."/>
            <person name="Quatrano R.S."/>
            <person name="Mayer K.F.X."/>
            <person name="Goodstein D."/>
            <person name="Casacuberta J.M."/>
            <person name="Vandepoele K."/>
            <person name="Reski R."/>
            <person name="Cuming A.C."/>
            <person name="Tuskan G.A."/>
            <person name="Maumus F."/>
            <person name="Salse J."/>
            <person name="Schmutz J."/>
            <person name="Rensing S.A."/>
        </authorList>
    </citation>
    <scope>NUCLEOTIDE SEQUENCE [LARGE SCALE GENOMIC DNA]</scope>
    <source>
        <strain evidence="8 9">cv. Gransden 2004</strain>
    </source>
</reference>
<dbReference type="PANTHER" id="PTHR46116">
    <property type="entry name" value="(E3-INDEPENDENT) E2 UBIQUITIN-CONJUGATING ENZYME"/>
    <property type="match status" value="1"/>
</dbReference>
<proteinExistence type="predicted"/>
<dbReference type="EnsemblPlants" id="Pp3c14_3350V3.4">
    <property type="protein sequence ID" value="Pp3c14_3350V3.4"/>
    <property type="gene ID" value="Pp3c14_3350"/>
</dbReference>
<evidence type="ECO:0000256" key="3">
    <source>
        <dbReference type="ARBA" id="ARBA00022741"/>
    </source>
</evidence>
<dbReference type="FunCoup" id="A0A7I4ASB6">
    <property type="interactions" value="3871"/>
</dbReference>
<feature type="compositionally biased region" description="Polar residues" evidence="6">
    <location>
        <begin position="797"/>
        <end position="823"/>
    </location>
</feature>
<feature type="domain" description="UBC core" evidence="7">
    <location>
        <begin position="861"/>
        <end position="1021"/>
    </location>
</feature>
<dbReference type="InterPro" id="IPR057733">
    <property type="entry name" value="UBE2O-like_SH3-B"/>
</dbReference>
<reference evidence="8 9" key="1">
    <citation type="journal article" date="2008" name="Science">
        <title>The Physcomitrella genome reveals evolutionary insights into the conquest of land by plants.</title>
        <authorList>
            <person name="Rensing S."/>
            <person name="Lang D."/>
            <person name="Zimmer A."/>
            <person name="Terry A."/>
            <person name="Salamov A."/>
            <person name="Shapiro H."/>
            <person name="Nishiyama T."/>
            <person name="Perroud P.-F."/>
            <person name="Lindquist E."/>
            <person name="Kamisugi Y."/>
            <person name="Tanahashi T."/>
            <person name="Sakakibara K."/>
            <person name="Fujita T."/>
            <person name="Oishi K."/>
            <person name="Shin-I T."/>
            <person name="Kuroki Y."/>
            <person name="Toyoda A."/>
            <person name="Suzuki Y."/>
            <person name="Hashimoto A."/>
            <person name="Yamaguchi K."/>
            <person name="Sugano A."/>
            <person name="Kohara Y."/>
            <person name="Fujiyama A."/>
            <person name="Anterola A."/>
            <person name="Aoki S."/>
            <person name="Ashton N."/>
            <person name="Barbazuk W.B."/>
            <person name="Barker E."/>
            <person name="Bennetzen J."/>
            <person name="Bezanilla M."/>
            <person name="Blankenship R."/>
            <person name="Cho S.H."/>
            <person name="Dutcher S."/>
            <person name="Estelle M."/>
            <person name="Fawcett J.A."/>
            <person name="Gundlach H."/>
            <person name="Hanada K."/>
            <person name="Heyl A."/>
            <person name="Hicks K.A."/>
            <person name="Hugh J."/>
            <person name="Lohr M."/>
            <person name="Mayer K."/>
            <person name="Melkozernov A."/>
            <person name="Murata T."/>
            <person name="Nelson D."/>
            <person name="Pils B."/>
            <person name="Prigge M."/>
            <person name="Reiss B."/>
            <person name="Renner T."/>
            <person name="Rombauts S."/>
            <person name="Rushton P."/>
            <person name="Sanderfoot A."/>
            <person name="Schween G."/>
            <person name="Shiu S.-H."/>
            <person name="Stueber K."/>
            <person name="Theodoulou F.L."/>
            <person name="Tu H."/>
            <person name="Van de Peer Y."/>
            <person name="Verrier P.J."/>
            <person name="Waters E."/>
            <person name="Wood A."/>
            <person name="Yang L."/>
            <person name="Cove D."/>
            <person name="Cuming A."/>
            <person name="Hasebe M."/>
            <person name="Lucas S."/>
            <person name="Mishler D.B."/>
            <person name="Reski R."/>
            <person name="Grigoriev I."/>
            <person name="Quatrano R.S."/>
            <person name="Boore J.L."/>
        </authorList>
    </citation>
    <scope>NUCLEOTIDE SEQUENCE [LARGE SCALE GENOMIC DNA]</scope>
    <source>
        <strain evidence="8 9">cv. Gransden 2004</strain>
    </source>
</reference>
<evidence type="ECO:0000256" key="2">
    <source>
        <dbReference type="ARBA" id="ARBA00022679"/>
    </source>
</evidence>
<dbReference type="Pfam" id="PF00179">
    <property type="entry name" value="UQ_con"/>
    <property type="match status" value="1"/>
</dbReference>
<dbReference type="OrthoDB" id="47801at2759"/>
<dbReference type="OMA" id="WVKGFED"/>
<dbReference type="EMBL" id="ABEU02000014">
    <property type="status" value="NOT_ANNOTATED_CDS"/>
    <property type="molecule type" value="Genomic_DNA"/>
</dbReference>
<evidence type="ECO:0000259" key="7">
    <source>
        <dbReference type="PROSITE" id="PS50127"/>
    </source>
</evidence>
<dbReference type="InterPro" id="IPR000608">
    <property type="entry name" value="UBC"/>
</dbReference>
<dbReference type="PROSITE" id="PS50127">
    <property type="entry name" value="UBC_2"/>
    <property type="match status" value="1"/>
</dbReference>
<evidence type="ECO:0000256" key="4">
    <source>
        <dbReference type="ARBA" id="ARBA00022786"/>
    </source>
</evidence>